<protein>
    <submittedName>
        <fullName evidence="3">Competence protein ComFC</fullName>
    </submittedName>
</protein>
<dbReference type="InterPro" id="IPR000836">
    <property type="entry name" value="PRTase_dom"/>
</dbReference>
<proteinExistence type="inferred from homology"/>
<evidence type="ECO:0000313" key="4">
    <source>
        <dbReference type="Proteomes" id="UP000184389"/>
    </source>
</evidence>
<evidence type="ECO:0000256" key="1">
    <source>
        <dbReference type="ARBA" id="ARBA00008007"/>
    </source>
</evidence>
<keyword evidence="4" id="KW-1185">Reference proteome</keyword>
<dbReference type="Pfam" id="PF00156">
    <property type="entry name" value="Pribosyltran"/>
    <property type="match status" value="1"/>
</dbReference>
<dbReference type="InterPro" id="IPR029057">
    <property type="entry name" value="PRTase-like"/>
</dbReference>
<dbReference type="OrthoDB" id="9779910at2"/>
<dbReference type="SUPFAM" id="SSF53271">
    <property type="entry name" value="PRTase-like"/>
    <property type="match status" value="1"/>
</dbReference>
<dbReference type="CDD" id="cd06223">
    <property type="entry name" value="PRTases_typeI"/>
    <property type="match status" value="1"/>
</dbReference>
<comment type="similarity">
    <text evidence="1">Belongs to the ComF/GntX family.</text>
</comment>
<dbReference type="EMBL" id="FQXR01000002">
    <property type="protein sequence ID" value="SHH41997.1"/>
    <property type="molecule type" value="Genomic_DNA"/>
</dbReference>
<evidence type="ECO:0000313" key="3">
    <source>
        <dbReference type="EMBL" id="SHH41997.1"/>
    </source>
</evidence>
<dbReference type="PANTHER" id="PTHR47505:SF1">
    <property type="entry name" value="DNA UTILIZATION PROTEIN YHGH"/>
    <property type="match status" value="1"/>
</dbReference>
<dbReference type="PANTHER" id="PTHR47505">
    <property type="entry name" value="DNA UTILIZATION PROTEIN YHGH"/>
    <property type="match status" value="1"/>
</dbReference>
<dbReference type="STRING" id="1123281.SAMN02745180_00280"/>
<reference evidence="3 4" key="1">
    <citation type="submission" date="2016-11" db="EMBL/GenBank/DDBJ databases">
        <authorList>
            <person name="Jaros S."/>
            <person name="Januszkiewicz K."/>
            <person name="Wedrychowicz H."/>
        </authorList>
    </citation>
    <scope>NUCLEOTIDE SEQUENCE [LARGE SCALE GENOMIC DNA]</scope>
    <source>
        <strain evidence="3 4">DSM 13106</strain>
    </source>
</reference>
<organism evidence="3 4">
    <name type="scientific">Sporanaerobacter acetigenes DSM 13106</name>
    <dbReference type="NCBI Taxonomy" id="1123281"/>
    <lineage>
        <taxon>Bacteria</taxon>
        <taxon>Bacillati</taxon>
        <taxon>Bacillota</taxon>
        <taxon>Tissierellia</taxon>
        <taxon>Tissierellales</taxon>
        <taxon>Sporanaerobacteraceae</taxon>
        <taxon>Sporanaerobacter</taxon>
    </lineage>
</organism>
<dbReference type="InterPro" id="IPR051910">
    <property type="entry name" value="ComF/GntX_DNA_util-trans"/>
</dbReference>
<gene>
    <name evidence="3" type="ORF">SAMN02745180_00280</name>
</gene>
<sequence length="220" mass="25785">MRLIEGFNDILFQDDDICYFCGIKVEEKSFLCPECKFKLEYMNRRLNINSPYIEEAIFSLFYNEFIRQKIYQYKYNGKGYYYKPLGEILINTINATIPLENIDIITYVPIHRRKKAQRGYDQSELLAKYIGETLNIPFSTGNLIRTKWTRIQNKMDKYQRMKSLEGAFEVKEPLEFKDKEILLIDDIITTGGTLNECGRTLKKVKAGKIHALTITSGLKI</sequence>
<accession>A0A1M5SU56</accession>
<name>A0A1M5SU56_9FIRM</name>
<dbReference type="AlphaFoldDB" id="A0A1M5SU56"/>
<dbReference type="Gene3D" id="3.40.50.2020">
    <property type="match status" value="1"/>
</dbReference>
<dbReference type="Proteomes" id="UP000184389">
    <property type="component" value="Unassembled WGS sequence"/>
</dbReference>
<feature type="domain" description="Phosphoribosyltransferase" evidence="2">
    <location>
        <begin position="172"/>
        <end position="214"/>
    </location>
</feature>
<evidence type="ECO:0000259" key="2">
    <source>
        <dbReference type="Pfam" id="PF00156"/>
    </source>
</evidence>
<dbReference type="RefSeq" id="WP_072742736.1">
    <property type="nucleotide sequence ID" value="NZ_FQXR01000002.1"/>
</dbReference>